<evidence type="ECO:0000313" key="1">
    <source>
        <dbReference type="EMBL" id="KAF4493505.1"/>
    </source>
</evidence>
<evidence type="ECO:0000313" key="2">
    <source>
        <dbReference type="Proteomes" id="UP000737391"/>
    </source>
</evidence>
<dbReference type="EMBL" id="LUFC02000887">
    <property type="protein sequence ID" value="KAF4493505.1"/>
    <property type="molecule type" value="Genomic_DNA"/>
</dbReference>
<accession>A0A9P5E422</accession>
<comment type="caution">
    <text evidence="1">The sequence shown here is derived from an EMBL/GenBank/DDBJ whole genome shotgun (WGS) entry which is preliminary data.</text>
</comment>
<dbReference type="Proteomes" id="UP000737391">
    <property type="component" value="Unassembled WGS sequence"/>
</dbReference>
<dbReference type="GO" id="GO:0004601">
    <property type="term" value="F:peroxidase activity"/>
    <property type="evidence" value="ECO:0007669"/>
    <property type="project" value="UniProtKB-KW"/>
</dbReference>
<keyword evidence="1" id="KW-0575">Peroxidase</keyword>
<keyword evidence="1" id="KW-0560">Oxidoreductase</keyword>
<dbReference type="OrthoDB" id="2150604at2759"/>
<proteinExistence type="predicted"/>
<gene>
    <name evidence="1" type="ORF">FAGAP_10355</name>
</gene>
<name>A0A9P5E422_9HYPO</name>
<protein>
    <submittedName>
        <fullName evidence="1">Peroxidase family</fullName>
    </submittedName>
</protein>
<dbReference type="AlphaFoldDB" id="A0A9P5E422"/>
<reference evidence="1" key="1">
    <citation type="submission" date="2020-01" db="EMBL/GenBank/DDBJ databases">
        <title>Identification and distribution of gene clusters putatively required for synthesis of sphingolipid metabolism inhibitors in phylogenetically diverse species of the filamentous fungus Fusarium.</title>
        <authorList>
            <person name="Kim H.-S."/>
            <person name="Busman M."/>
            <person name="Brown D.W."/>
            <person name="Divon H."/>
            <person name="Uhlig S."/>
            <person name="Proctor R.H."/>
        </authorList>
    </citation>
    <scope>NUCLEOTIDE SEQUENCE</scope>
    <source>
        <strain evidence="1">NRRL 31653</strain>
    </source>
</reference>
<organism evidence="1 2">
    <name type="scientific">Fusarium agapanthi</name>
    <dbReference type="NCBI Taxonomy" id="1803897"/>
    <lineage>
        <taxon>Eukaryota</taxon>
        <taxon>Fungi</taxon>
        <taxon>Dikarya</taxon>
        <taxon>Ascomycota</taxon>
        <taxon>Pezizomycotina</taxon>
        <taxon>Sordariomycetes</taxon>
        <taxon>Hypocreomycetidae</taxon>
        <taxon>Hypocreales</taxon>
        <taxon>Nectriaceae</taxon>
        <taxon>Fusarium</taxon>
        <taxon>Fusarium fujikuroi species complex</taxon>
    </lineage>
</organism>
<sequence length="130" mass="14962">MDKKSLAPYALVKGTGSLQRTWYLYHRLGIWSNILVSARYTSVHGQDLSINAIIEALRLVVQAHPALWHVFVQRPSPNRGNHELHTARLHAIDLEKCIDFLDRDQSNPEVTSDDLEIAHNEWRWTADEPD</sequence>
<keyword evidence="2" id="KW-1185">Reference proteome</keyword>